<feature type="compositionally biased region" description="Low complexity" evidence="1">
    <location>
        <begin position="1"/>
        <end position="16"/>
    </location>
</feature>
<dbReference type="AlphaFoldDB" id="A0AAQ0BU55"/>
<evidence type="ECO:0000313" key="3">
    <source>
        <dbReference type="Proteomes" id="UP000594892"/>
    </source>
</evidence>
<proteinExistence type="predicted"/>
<feature type="region of interest" description="Disordered" evidence="1">
    <location>
        <begin position="1"/>
        <end position="21"/>
    </location>
</feature>
<name>A0AAQ0BU55_BURGL</name>
<accession>A0AAQ0BU55</accession>
<evidence type="ECO:0000313" key="2">
    <source>
        <dbReference type="EMBL" id="QPQ93220.1"/>
    </source>
</evidence>
<gene>
    <name evidence="2" type="ORF">I6H06_13140</name>
</gene>
<evidence type="ECO:0000256" key="1">
    <source>
        <dbReference type="SAM" id="MobiDB-lite"/>
    </source>
</evidence>
<organism evidence="2 3">
    <name type="scientific">Burkholderia glumae</name>
    <name type="common">Pseudomonas glumae</name>
    <dbReference type="NCBI Taxonomy" id="337"/>
    <lineage>
        <taxon>Bacteria</taxon>
        <taxon>Pseudomonadati</taxon>
        <taxon>Pseudomonadota</taxon>
        <taxon>Betaproteobacteria</taxon>
        <taxon>Burkholderiales</taxon>
        <taxon>Burkholderiaceae</taxon>
        <taxon>Burkholderia</taxon>
    </lineage>
</organism>
<reference evidence="2 3" key="1">
    <citation type="submission" date="2020-12" db="EMBL/GenBank/DDBJ databases">
        <title>FDA dAtabase for Regulatory Grade micrObial Sequences (FDA-ARGOS): Supporting development and validation of Infectious Disease Dx tests.</title>
        <authorList>
            <person name="Minogue T."/>
            <person name="Wolcott M."/>
            <person name="Wasieloski L."/>
            <person name="Aguilar W."/>
            <person name="Moore D."/>
            <person name="Jaissle J."/>
            <person name="Tallon L."/>
            <person name="Sadzewicz L."/>
            <person name="Zhao X."/>
            <person name="Boylan J."/>
            <person name="Ott S."/>
            <person name="Bowen H."/>
            <person name="Vavikolanu K."/>
            <person name="Mehta A."/>
            <person name="Aluvathingal J."/>
            <person name="Nadendla S."/>
            <person name="Yan Y."/>
            <person name="Sichtig H."/>
        </authorList>
    </citation>
    <scope>NUCLEOTIDE SEQUENCE [LARGE SCALE GENOMIC DNA]</scope>
    <source>
        <strain evidence="2 3">FDAARGOS_949</strain>
    </source>
</reference>
<dbReference type="GeneID" id="45698306"/>
<sequence>MAKANSDAAKGAAAEAKQPEKASSLYQALEKVAEKALTDGDHAAYQVLHPVVVALAGAKFAAGQAARTPAAQDALELLERVKSL</sequence>
<dbReference type="RefSeq" id="WP_017433413.1">
    <property type="nucleotide sequence ID" value="NZ_CP033641.1"/>
</dbReference>
<protein>
    <submittedName>
        <fullName evidence="2">Uncharacterized protein</fullName>
    </submittedName>
</protein>
<dbReference type="EMBL" id="CP065601">
    <property type="protein sequence ID" value="QPQ93220.1"/>
    <property type="molecule type" value="Genomic_DNA"/>
</dbReference>
<dbReference type="Proteomes" id="UP000594892">
    <property type="component" value="Chromosome 2"/>
</dbReference>